<dbReference type="CDD" id="cd10931">
    <property type="entry name" value="CE4_u7"/>
    <property type="match status" value="1"/>
</dbReference>
<dbReference type="SUPFAM" id="SSF88713">
    <property type="entry name" value="Glycoside hydrolase/deacetylase"/>
    <property type="match status" value="1"/>
</dbReference>
<proteinExistence type="predicted"/>
<accession>A0AA96DVI7</accession>
<gene>
    <name evidence="2" type="ORF">RMP68_10700</name>
</gene>
<dbReference type="Proteomes" id="UP001305220">
    <property type="component" value="Chromosome"/>
</dbReference>
<dbReference type="InterPro" id="IPR054297">
    <property type="entry name" value="DUF7033"/>
</dbReference>
<protein>
    <submittedName>
        <fullName evidence="2">Polysaccharide deacetylase family protein</fullName>
    </submittedName>
</protein>
<sequence>MIKITIPKNNIAERKYILDIIFDEFLGLEYRVEAGREKVEADWVIELENGSKIIFEDHFFNKYVNNLEYLKLENIPSKVEFVKNQFIVEENIPIIYGNKKLETKNDELKTIFCGIDIFASCFFMLTRWEEYVNKNRDKHDRFPATESLAYKNGFLDRPIVNEYIEMLKNMLLELGLIQKLKTRNYELLLTHDVDIPLRYRNIMGNIRELAGDILKQKSIILALKSLNRQIKVFLGIQKDPFDTFDYLMNISEKVGVKSYFFFMGKGTSKFDNMYKSSDKFVKNLIKKIKQRGHYIGIHPTYNAYNDFEQIKKEKQELQINLDTQITFGREHFLRFEVPTTWQIWDDNDLVWDSTLSFADKEGFRCGVCYEFSVFNIITRKKLKLKEKPLIVMEGSFVTYQPNINPKDMEEKINYLINKVKKYNGEFVFLWHNSSFNAAQWIKYQDIYERVILNQNLEINKTFIKQQ</sequence>
<dbReference type="AlphaFoldDB" id="A0AA96DVI7"/>
<feature type="domain" description="DUF7033" evidence="1">
    <location>
        <begin position="114"/>
        <end position="200"/>
    </location>
</feature>
<dbReference type="Gene3D" id="3.20.20.370">
    <property type="entry name" value="Glycoside hydrolase/deacetylase"/>
    <property type="match status" value="1"/>
</dbReference>
<dbReference type="InterPro" id="IPR011330">
    <property type="entry name" value="Glyco_hydro/deAcase_b/a-brl"/>
</dbReference>
<reference evidence="2" key="1">
    <citation type="submission" date="2023-09" db="EMBL/GenBank/DDBJ databases">
        <title>Arcobacter tbilisiensis sp. nov. isolated from chicken meat in Tbilisi, Georgia.</title>
        <authorList>
            <person name="Matthias R."/>
            <person name="Zautner A.E."/>
        </authorList>
    </citation>
    <scope>NUCLEOTIDE SEQUENCE</scope>
    <source>
        <strain evidence="2">LEO 62</strain>
    </source>
</reference>
<name>A0AA96DVI7_9BACT</name>
<dbReference type="RefSeq" id="WP_390870962.1">
    <property type="nucleotide sequence ID" value="NZ_CP128652.1"/>
</dbReference>
<organism evidence="2">
    <name type="scientific">Arcobacter cryaerophilus gv. pseudocryaerophilus</name>
    <dbReference type="NCBI Taxonomy" id="2933791"/>
    <lineage>
        <taxon>Bacteria</taxon>
        <taxon>Pseudomonadati</taxon>
        <taxon>Campylobacterota</taxon>
        <taxon>Epsilonproteobacteria</taxon>
        <taxon>Campylobacterales</taxon>
        <taxon>Arcobacteraceae</taxon>
        <taxon>Aliarcobacter</taxon>
    </lineage>
</organism>
<dbReference type="EMBL" id="CP134856">
    <property type="protein sequence ID" value="WNL33955.1"/>
    <property type="molecule type" value="Genomic_DNA"/>
</dbReference>
<dbReference type="GO" id="GO:0005975">
    <property type="term" value="P:carbohydrate metabolic process"/>
    <property type="evidence" value="ECO:0007669"/>
    <property type="project" value="InterPro"/>
</dbReference>
<dbReference type="Pfam" id="PF23019">
    <property type="entry name" value="DUF7033"/>
    <property type="match status" value="1"/>
</dbReference>
<evidence type="ECO:0000313" key="2">
    <source>
        <dbReference type="EMBL" id="WNL33955.1"/>
    </source>
</evidence>
<evidence type="ECO:0000259" key="1">
    <source>
        <dbReference type="Pfam" id="PF23019"/>
    </source>
</evidence>